<name>A0A2Z5U5G8_9STRE</name>
<evidence type="ECO:0000313" key="2">
    <source>
        <dbReference type="Proteomes" id="UP000269331"/>
    </source>
</evidence>
<dbReference type="EMBL" id="AP018400">
    <property type="protein sequence ID" value="BBA93368.1"/>
    <property type="molecule type" value="Genomic_DNA"/>
</dbReference>
<evidence type="ECO:0000313" key="1">
    <source>
        <dbReference type="EMBL" id="BBA93368.1"/>
    </source>
</evidence>
<proteinExistence type="predicted"/>
<protein>
    <submittedName>
        <fullName evidence="1">Uncharacterized protein</fullName>
    </submittedName>
</protein>
<gene>
    <name evidence="1" type="ORF">SR187_8825</name>
</gene>
<sequence>MYAVLHSFFIGFYHKFLPHFPTFFIKYDKIKSMRGFVQS</sequence>
<dbReference type="AlphaFoldDB" id="A0A2Z5U5G8"/>
<accession>A0A2Z5U5G8</accession>
<organism evidence="1 2">
    <name type="scientific">Streptococcus ruminantium</name>
    <dbReference type="NCBI Taxonomy" id="1917441"/>
    <lineage>
        <taxon>Bacteria</taxon>
        <taxon>Bacillati</taxon>
        <taxon>Bacillota</taxon>
        <taxon>Bacilli</taxon>
        <taxon>Lactobacillales</taxon>
        <taxon>Streptococcaceae</taxon>
        <taxon>Streptococcus</taxon>
    </lineage>
</organism>
<dbReference type="KEGG" id="srq:SR187_8825"/>
<dbReference type="Proteomes" id="UP000269331">
    <property type="component" value="Chromosome"/>
</dbReference>
<reference evidence="1 2" key="1">
    <citation type="journal article" date="2018" name="Genome Biol. Evol.">
        <title>Complete Genome Sequence of Streptococcus ruminantium sp. nov. GUT-187T (=DSM 104980T =JCM 31869T), the Type Strain of S. ruminantium, and Comparison with Genome Sequences of Streptococcus suis Strains.</title>
        <authorList>
            <person name="Tohya M."/>
            <person name="Sekizaki T."/>
            <person name="Miyoshi-Akiyama T."/>
        </authorList>
    </citation>
    <scope>NUCLEOTIDE SEQUENCE [LARGE SCALE GENOMIC DNA]</scope>
    <source>
        <strain evidence="1 2">GUT187T</strain>
    </source>
</reference>